<evidence type="ECO:0000256" key="1">
    <source>
        <dbReference type="SAM" id="MobiDB-lite"/>
    </source>
</evidence>
<gene>
    <name evidence="3" type="ORF">D9756_007202</name>
</gene>
<dbReference type="AlphaFoldDB" id="A0A8H5FZE6"/>
<organism evidence="3 4">
    <name type="scientific">Leucocoprinus leucothites</name>
    <dbReference type="NCBI Taxonomy" id="201217"/>
    <lineage>
        <taxon>Eukaryota</taxon>
        <taxon>Fungi</taxon>
        <taxon>Dikarya</taxon>
        <taxon>Basidiomycota</taxon>
        <taxon>Agaricomycotina</taxon>
        <taxon>Agaricomycetes</taxon>
        <taxon>Agaricomycetidae</taxon>
        <taxon>Agaricales</taxon>
        <taxon>Agaricineae</taxon>
        <taxon>Agaricaceae</taxon>
        <taxon>Leucocoprinus</taxon>
    </lineage>
</organism>
<dbReference type="Proteomes" id="UP000559027">
    <property type="component" value="Unassembled WGS sequence"/>
</dbReference>
<evidence type="ECO:0000256" key="2">
    <source>
        <dbReference type="SAM" id="Phobius"/>
    </source>
</evidence>
<feature type="transmembrane region" description="Helical" evidence="2">
    <location>
        <begin position="193"/>
        <end position="218"/>
    </location>
</feature>
<reference evidence="3 4" key="1">
    <citation type="journal article" date="2020" name="ISME J.">
        <title>Uncovering the hidden diversity of litter-decomposition mechanisms in mushroom-forming fungi.</title>
        <authorList>
            <person name="Floudas D."/>
            <person name="Bentzer J."/>
            <person name="Ahren D."/>
            <person name="Johansson T."/>
            <person name="Persson P."/>
            <person name="Tunlid A."/>
        </authorList>
    </citation>
    <scope>NUCLEOTIDE SEQUENCE [LARGE SCALE GENOMIC DNA]</scope>
    <source>
        <strain evidence="3 4">CBS 146.42</strain>
    </source>
</reference>
<evidence type="ECO:0000313" key="4">
    <source>
        <dbReference type="Proteomes" id="UP000559027"/>
    </source>
</evidence>
<feature type="transmembrane region" description="Helical" evidence="2">
    <location>
        <begin position="161"/>
        <end position="181"/>
    </location>
</feature>
<feature type="transmembrane region" description="Helical" evidence="2">
    <location>
        <begin position="90"/>
        <end position="107"/>
    </location>
</feature>
<accession>A0A8H5FZE6</accession>
<keyword evidence="2" id="KW-0812">Transmembrane</keyword>
<protein>
    <submittedName>
        <fullName evidence="3">Uncharacterized protein</fullName>
    </submittedName>
</protein>
<dbReference type="OrthoDB" id="2520628at2759"/>
<sequence>MASVLGPLANTLKYITTTKVHPAFPYLIGPTVHAARISIAFQANARKSPGAPLSWGTYIAGYLLMCWGGGLLTNFMLGLPPPMLYSFGPWVNYLTVHFVLTALFTFFPSLLHPPTFDTALFPLDALVRTTAIVGSVSLLSPSSASAKQINPLYVNSPLTHMIIGALASSGGGFLAGTLGAWTSQWSFSTPPLFRAGVGMWGSLDVWGGSFVAVVYGVATDHPAFKTFLPTLLRTPIFSQLIQLVYPFLDSSFDGLAPLKPTEARALGGLVLTLLFGLRVYNVHWSGAVAAPKGKAEGKQSNKSGKKSAPTKIQ</sequence>
<feature type="transmembrane region" description="Helical" evidence="2">
    <location>
        <begin position="268"/>
        <end position="290"/>
    </location>
</feature>
<feature type="region of interest" description="Disordered" evidence="1">
    <location>
        <begin position="291"/>
        <end position="313"/>
    </location>
</feature>
<keyword evidence="2" id="KW-1133">Transmembrane helix</keyword>
<evidence type="ECO:0000313" key="3">
    <source>
        <dbReference type="EMBL" id="KAF5354313.1"/>
    </source>
</evidence>
<comment type="caution">
    <text evidence="3">The sequence shown here is derived from an EMBL/GenBank/DDBJ whole genome shotgun (WGS) entry which is preliminary data.</text>
</comment>
<feature type="transmembrane region" description="Helical" evidence="2">
    <location>
        <begin position="55"/>
        <end position="78"/>
    </location>
</feature>
<dbReference type="EMBL" id="JAACJO010000009">
    <property type="protein sequence ID" value="KAF5354313.1"/>
    <property type="molecule type" value="Genomic_DNA"/>
</dbReference>
<proteinExistence type="predicted"/>
<keyword evidence="2" id="KW-0472">Membrane</keyword>
<name>A0A8H5FZE6_9AGAR</name>
<keyword evidence="4" id="KW-1185">Reference proteome</keyword>